<evidence type="ECO:0000256" key="1">
    <source>
        <dbReference type="ARBA" id="ARBA00023125"/>
    </source>
</evidence>
<dbReference type="CDD" id="cd00093">
    <property type="entry name" value="HTH_XRE"/>
    <property type="match status" value="1"/>
</dbReference>
<dbReference type="Gene3D" id="1.10.260.40">
    <property type="entry name" value="lambda repressor-like DNA-binding domains"/>
    <property type="match status" value="1"/>
</dbReference>
<dbReference type="GO" id="GO:0003677">
    <property type="term" value="F:DNA binding"/>
    <property type="evidence" value="ECO:0007669"/>
    <property type="project" value="UniProtKB-KW"/>
</dbReference>
<dbReference type="PANTHER" id="PTHR46797:SF1">
    <property type="entry name" value="METHYLPHOSPHONATE SYNTHASE"/>
    <property type="match status" value="1"/>
</dbReference>
<dbReference type="PROSITE" id="PS50943">
    <property type="entry name" value="HTH_CROC1"/>
    <property type="match status" value="1"/>
</dbReference>
<dbReference type="InterPro" id="IPR001387">
    <property type="entry name" value="Cro/C1-type_HTH"/>
</dbReference>
<dbReference type="GO" id="GO:0003700">
    <property type="term" value="F:DNA-binding transcription factor activity"/>
    <property type="evidence" value="ECO:0007669"/>
    <property type="project" value="TreeGrafter"/>
</dbReference>
<organism evidence="3">
    <name type="scientific">bioreactor metagenome</name>
    <dbReference type="NCBI Taxonomy" id="1076179"/>
    <lineage>
        <taxon>unclassified sequences</taxon>
        <taxon>metagenomes</taxon>
        <taxon>ecological metagenomes</taxon>
    </lineage>
</organism>
<evidence type="ECO:0000313" key="3">
    <source>
        <dbReference type="EMBL" id="MPM05397.1"/>
    </source>
</evidence>
<dbReference type="SUPFAM" id="SSF47413">
    <property type="entry name" value="lambda repressor-like DNA-binding domains"/>
    <property type="match status" value="1"/>
</dbReference>
<dbReference type="GO" id="GO:0005829">
    <property type="term" value="C:cytosol"/>
    <property type="evidence" value="ECO:0007669"/>
    <property type="project" value="TreeGrafter"/>
</dbReference>
<gene>
    <name evidence="3" type="ORF">SDC9_51687</name>
</gene>
<comment type="caution">
    <text evidence="3">The sequence shown here is derived from an EMBL/GenBank/DDBJ whole genome shotgun (WGS) entry which is preliminary data.</text>
</comment>
<protein>
    <recommendedName>
        <fullName evidence="2">HTH cro/C1-type domain-containing protein</fullName>
    </recommendedName>
</protein>
<feature type="domain" description="HTH cro/C1-type" evidence="2">
    <location>
        <begin position="13"/>
        <end position="67"/>
    </location>
</feature>
<reference evidence="3" key="1">
    <citation type="submission" date="2019-08" db="EMBL/GenBank/DDBJ databases">
        <authorList>
            <person name="Kucharzyk K."/>
            <person name="Murdoch R.W."/>
            <person name="Higgins S."/>
            <person name="Loffler F."/>
        </authorList>
    </citation>
    <scope>NUCLEOTIDE SEQUENCE</scope>
</reference>
<dbReference type="PANTHER" id="PTHR46797">
    <property type="entry name" value="HTH-TYPE TRANSCRIPTIONAL REGULATOR"/>
    <property type="match status" value="1"/>
</dbReference>
<dbReference type="EMBL" id="VSSQ01001128">
    <property type="protein sequence ID" value="MPM05397.1"/>
    <property type="molecule type" value="Genomic_DNA"/>
</dbReference>
<dbReference type="InterPro" id="IPR010982">
    <property type="entry name" value="Lambda_DNA-bd_dom_sf"/>
</dbReference>
<proteinExistence type="predicted"/>
<dbReference type="InterPro" id="IPR050807">
    <property type="entry name" value="TransReg_Diox_bact_type"/>
</dbReference>
<dbReference type="AlphaFoldDB" id="A0A644WP19"/>
<accession>A0A644WP19</accession>
<keyword evidence="1" id="KW-0238">DNA-binding</keyword>
<name>A0A644WP19_9ZZZZ</name>
<dbReference type="SMART" id="SM00530">
    <property type="entry name" value="HTH_XRE"/>
    <property type="match status" value="1"/>
</dbReference>
<dbReference type="Pfam" id="PF01381">
    <property type="entry name" value="HTH_3"/>
    <property type="match status" value="1"/>
</dbReference>
<evidence type="ECO:0000259" key="2">
    <source>
        <dbReference type="PROSITE" id="PS50943"/>
    </source>
</evidence>
<sequence length="108" mass="12488">MERNQIDKLGPIIKAARKSRGHTREQLAERIHITPRYLMSIENENQKPSYDVLFRLIRELGISADSIFYPEIESSDSNVENLIRLIYQCKERDIEAVSAAVKTLLNCI</sequence>